<dbReference type="EMBL" id="FTOU01000018">
    <property type="protein sequence ID" value="SIT10007.1"/>
    <property type="molecule type" value="Genomic_DNA"/>
</dbReference>
<evidence type="ECO:0000259" key="1">
    <source>
        <dbReference type="Pfam" id="PF00126"/>
    </source>
</evidence>
<dbReference type="InterPro" id="IPR036388">
    <property type="entry name" value="WH-like_DNA-bd_sf"/>
</dbReference>
<feature type="domain" description="HTH lysR-type" evidence="1">
    <location>
        <begin position="54"/>
        <end position="114"/>
    </location>
</feature>
<evidence type="ECO:0000313" key="3">
    <source>
        <dbReference type="Proteomes" id="UP000186216"/>
    </source>
</evidence>
<dbReference type="InterPro" id="IPR000847">
    <property type="entry name" value="LysR_HTH_N"/>
</dbReference>
<dbReference type="InterPro" id="IPR051815">
    <property type="entry name" value="Molybdate_resp_trans_reg"/>
</dbReference>
<accession>A0AA46A786</accession>
<protein>
    <submittedName>
        <fullName evidence="2">Molybdate transport system regulatory protein</fullName>
    </submittedName>
</protein>
<dbReference type="Gene3D" id="1.10.10.10">
    <property type="entry name" value="Winged helix-like DNA-binding domain superfamily/Winged helix DNA-binding domain"/>
    <property type="match status" value="1"/>
</dbReference>
<dbReference type="GO" id="GO:0003700">
    <property type="term" value="F:DNA-binding transcription factor activity"/>
    <property type="evidence" value="ECO:0007669"/>
    <property type="project" value="InterPro"/>
</dbReference>
<proteinExistence type="predicted"/>
<organism evidence="2 3">
    <name type="scientific">Paracoccus saliphilus</name>
    <dbReference type="NCBI Taxonomy" id="405559"/>
    <lineage>
        <taxon>Bacteria</taxon>
        <taxon>Pseudomonadati</taxon>
        <taxon>Pseudomonadota</taxon>
        <taxon>Alphaproteobacteria</taxon>
        <taxon>Rhodobacterales</taxon>
        <taxon>Paracoccaceae</taxon>
        <taxon>Paracoccus</taxon>
    </lineage>
</organism>
<sequence length="145" mass="15669">MAMIIHGRLAVPLRHLRGKGNRRNKDRMSETPPTRLKLRLEFGAPLTLGPGKARLLELIDDLGSISAAGREMGMSYKRAWSLIEEMNAAFARPVVESSRGGPGGGGARLTDTGQEVLVRFRKLEAVLLSEGAAEIAALQRLIAGQ</sequence>
<dbReference type="PANTHER" id="PTHR30432">
    <property type="entry name" value="TRANSCRIPTIONAL REGULATOR MODE"/>
    <property type="match status" value="1"/>
</dbReference>
<name>A0AA46A786_9RHOB</name>
<reference evidence="2 3" key="1">
    <citation type="submission" date="2017-01" db="EMBL/GenBank/DDBJ databases">
        <authorList>
            <person name="Varghese N."/>
            <person name="Submissions S."/>
        </authorList>
    </citation>
    <scope>NUCLEOTIDE SEQUENCE [LARGE SCALE GENOMIC DNA]</scope>
    <source>
        <strain evidence="2 3">DSM 18447</strain>
    </source>
</reference>
<dbReference type="Pfam" id="PF00126">
    <property type="entry name" value="HTH_1"/>
    <property type="match status" value="1"/>
</dbReference>
<evidence type="ECO:0000313" key="2">
    <source>
        <dbReference type="EMBL" id="SIT10007.1"/>
    </source>
</evidence>
<comment type="caution">
    <text evidence="2">The sequence shown here is derived from an EMBL/GenBank/DDBJ whole genome shotgun (WGS) entry which is preliminary data.</text>
</comment>
<dbReference type="SUPFAM" id="SSF46785">
    <property type="entry name" value="Winged helix' DNA-binding domain"/>
    <property type="match status" value="1"/>
</dbReference>
<gene>
    <name evidence="2" type="ORF">SAMN05421772_11813</name>
</gene>
<dbReference type="AlphaFoldDB" id="A0AA46A786"/>
<dbReference type="PANTHER" id="PTHR30432:SF1">
    <property type="entry name" value="DNA-BINDING TRANSCRIPTIONAL DUAL REGULATOR MODE"/>
    <property type="match status" value="1"/>
</dbReference>
<dbReference type="InterPro" id="IPR036390">
    <property type="entry name" value="WH_DNA-bd_sf"/>
</dbReference>
<dbReference type="Proteomes" id="UP000186216">
    <property type="component" value="Unassembled WGS sequence"/>
</dbReference>